<comment type="similarity">
    <text evidence="1">Belongs to the glycosyltransferase 47 family.</text>
</comment>
<dbReference type="EnsemblMetazoa" id="XM_038220504.1">
    <property type="protein sequence ID" value="XP_038076432.1"/>
    <property type="gene ID" value="LOC119744526"/>
</dbReference>
<dbReference type="Proteomes" id="UP000887568">
    <property type="component" value="Unplaced"/>
</dbReference>
<dbReference type="OMA" id="ASLPNWY"/>
<evidence type="ECO:0000256" key="2">
    <source>
        <dbReference type="SAM" id="MobiDB-lite"/>
    </source>
</evidence>
<dbReference type="PANTHER" id="PTHR11062">
    <property type="entry name" value="EXOSTOSIN HEPARAN SULFATE GLYCOSYLTRANSFERASE -RELATED"/>
    <property type="match status" value="1"/>
</dbReference>
<feature type="signal peptide" evidence="3">
    <location>
        <begin position="1"/>
        <end position="33"/>
    </location>
</feature>
<feature type="chain" id="PRO_5038275786" description="Exostosin GT47 domain-containing protein" evidence="3">
    <location>
        <begin position="34"/>
        <end position="524"/>
    </location>
</feature>
<dbReference type="AlphaFoldDB" id="A0A914BLT8"/>
<dbReference type="Pfam" id="PF03016">
    <property type="entry name" value="Exostosin_GT47"/>
    <property type="match status" value="1"/>
</dbReference>
<keyword evidence="3" id="KW-0732">Signal</keyword>
<dbReference type="EnsemblMetazoa" id="XM_038220485.1">
    <property type="protein sequence ID" value="XP_038076413.1"/>
    <property type="gene ID" value="LOC119744526"/>
</dbReference>
<dbReference type="RefSeq" id="XP_038076413.1">
    <property type="nucleotide sequence ID" value="XM_038220485.1"/>
</dbReference>
<feature type="compositionally biased region" description="Polar residues" evidence="2">
    <location>
        <begin position="107"/>
        <end position="119"/>
    </location>
</feature>
<name>A0A914BLT8_PATMI</name>
<feature type="domain" description="Exostosin GT47" evidence="4">
    <location>
        <begin position="121"/>
        <end position="473"/>
    </location>
</feature>
<dbReference type="OrthoDB" id="1924787at2759"/>
<evidence type="ECO:0000256" key="3">
    <source>
        <dbReference type="SAM" id="SignalP"/>
    </source>
</evidence>
<dbReference type="GO" id="GO:0015012">
    <property type="term" value="P:heparan sulfate proteoglycan biosynthetic process"/>
    <property type="evidence" value="ECO:0007669"/>
    <property type="project" value="UniProtKB-ARBA"/>
</dbReference>
<feature type="region of interest" description="Disordered" evidence="2">
    <location>
        <begin position="70"/>
        <end position="120"/>
    </location>
</feature>
<dbReference type="GeneID" id="119744526"/>
<evidence type="ECO:0000256" key="1">
    <source>
        <dbReference type="ARBA" id="ARBA00010271"/>
    </source>
</evidence>
<evidence type="ECO:0000313" key="5">
    <source>
        <dbReference type="EnsemblMetazoa" id="XP_038076432.1"/>
    </source>
</evidence>
<reference evidence="5" key="1">
    <citation type="submission" date="2022-11" db="UniProtKB">
        <authorList>
            <consortium name="EnsemblMetazoa"/>
        </authorList>
    </citation>
    <scope>IDENTIFICATION</scope>
</reference>
<keyword evidence="6" id="KW-1185">Reference proteome</keyword>
<dbReference type="InterPro" id="IPR004263">
    <property type="entry name" value="Exostosin"/>
</dbReference>
<feature type="compositionally biased region" description="Polar residues" evidence="2">
    <location>
        <begin position="77"/>
        <end position="87"/>
    </location>
</feature>
<proteinExistence type="inferred from homology"/>
<evidence type="ECO:0000313" key="6">
    <source>
        <dbReference type="Proteomes" id="UP000887568"/>
    </source>
</evidence>
<dbReference type="RefSeq" id="XP_038076423.1">
    <property type="nucleotide sequence ID" value="XM_038220495.1"/>
</dbReference>
<organism evidence="5 6">
    <name type="scientific">Patiria miniata</name>
    <name type="common">Bat star</name>
    <name type="synonym">Asterina miniata</name>
    <dbReference type="NCBI Taxonomy" id="46514"/>
    <lineage>
        <taxon>Eukaryota</taxon>
        <taxon>Metazoa</taxon>
        <taxon>Echinodermata</taxon>
        <taxon>Eleutherozoa</taxon>
        <taxon>Asterozoa</taxon>
        <taxon>Asteroidea</taxon>
        <taxon>Valvatacea</taxon>
        <taxon>Valvatida</taxon>
        <taxon>Asterinidae</taxon>
        <taxon>Patiria</taxon>
    </lineage>
</organism>
<accession>A0A914BLT8</accession>
<dbReference type="PANTHER" id="PTHR11062:SF281">
    <property type="entry name" value="EXOSTOSIN-LIKE 2"/>
    <property type="match status" value="1"/>
</dbReference>
<dbReference type="InterPro" id="IPR040911">
    <property type="entry name" value="Exostosin_GT47"/>
</dbReference>
<dbReference type="RefSeq" id="XP_038076432.1">
    <property type="nucleotide sequence ID" value="XM_038220504.1"/>
</dbReference>
<evidence type="ECO:0000259" key="4">
    <source>
        <dbReference type="Pfam" id="PF03016"/>
    </source>
</evidence>
<protein>
    <recommendedName>
        <fullName evidence="4">Exostosin GT47 domain-containing protein</fullName>
    </recommendedName>
</protein>
<dbReference type="EnsemblMetazoa" id="XM_038220495.1">
    <property type="protein sequence ID" value="XP_038076423.1"/>
    <property type="gene ID" value="LOC119744526"/>
</dbReference>
<dbReference type="GO" id="GO:0016757">
    <property type="term" value="F:glycosyltransferase activity"/>
    <property type="evidence" value="ECO:0007669"/>
    <property type="project" value="InterPro"/>
</dbReference>
<sequence length="524" mass="59451">MLRWLRRRWRRWLPVGCLAAVVIINLLASGGAGSEGARDEGGDAGLKQPVIGDVSPLAANMGFRKRLQAYPEKDSPGSPNSLESVKNSAGPDGQRSLPDPVIGHHGSPSQHGQQGNQETPPRFKIFVYDLPLRFNTNLTSCSQAHSDGCYKFDHFGMGPELRRHDYLSYRDTHQLSSEIIIHEKMLRSRHRTLDAEKADAFYVPFYAALACTCKVNSEMDISELYEDLWRYLRSTSPYFGSSGAPRRPHLMALGKIEREFWTSNCPLLRDTERTGGITFIGVEEEVNEELRKYFKRTNKRMVVAPYPSYGHFDSSYTSSLGVQNQAGFPSDIRKTTRDVRMFMAVGSRKGHDVRVILKRHMTGTSQRYATFTASSSKQRRYAVWYSTPECRRDMQLPVVDWMRHSVFCLQPPGDSLTRKSFYDAVMAGCIPVTFRPKKRSASVTYPFQDRLDYTRFTVNIPLDDVLSGAVRVVDRLRIIPESRIADMQRRLAEAAPKLQYSYPPTSEDGDAFSMIVEEMLRIAA</sequence>